<name>A0ABY4XA79_9SPHN</name>
<dbReference type="Pfam" id="PF12680">
    <property type="entry name" value="SnoaL_2"/>
    <property type="match status" value="1"/>
</dbReference>
<dbReference type="Gene3D" id="3.10.450.50">
    <property type="match status" value="1"/>
</dbReference>
<protein>
    <submittedName>
        <fullName evidence="2">Nuclear transport factor 2 family protein</fullName>
    </submittedName>
</protein>
<accession>A0ABY4XA79</accession>
<dbReference type="SUPFAM" id="SSF54427">
    <property type="entry name" value="NTF2-like"/>
    <property type="match status" value="1"/>
</dbReference>
<evidence type="ECO:0000313" key="3">
    <source>
        <dbReference type="Proteomes" id="UP001056937"/>
    </source>
</evidence>
<organism evidence="2 3">
    <name type="scientific">Sphingomonas morindae</name>
    <dbReference type="NCBI Taxonomy" id="1541170"/>
    <lineage>
        <taxon>Bacteria</taxon>
        <taxon>Pseudomonadati</taxon>
        <taxon>Pseudomonadota</taxon>
        <taxon>Alphaproteobacteria</taxon>
        <taxon>Sphingomonadales</taxon>
        <taxon>Sphingomonadaceae</taxon>
        <taxon>Sphingomonas</taxon>
    </lineage>
</organism>
<dbReference type="EMBL" id="CP084930">
    <property type="protein sequence ID" value="USI73586.1"/>
    <property type="molecule type" value="Genomic_DNA"/>
</dbReference>
<sequence length="134" mass="14932">MHQQRNIEIARTLLEGIGQSRDPEEIATPFAEDLVFEVQGDADAMPWIGRRTGRRAMVDFLRDLRTLTEPLAFDVDDILASDKRAAIVGALQTRIKATGKVMASQFAIVLTIDNGIVTRFQMLEDSFALSRAAR</sequence>
<evidence type="ECO:0000259" key="1">
    <source>
        <dbReference type="Pfam" id="PF12680"/>
    </source>
</evidence>
<feature type="domain" description="SnoaL-like" evidence="1">
    <location>
        <begin position="19"/>
        <end position="119"/>
    </location>
</feature>
<dbReference type="InterPro" id="IPR032710">
    <property type="entry name" value="NTF2-like_dom_sf"/>
</dbReference>
<evidence type="ECO:0000313" key="2">
    <source>
        <dbReference type="EMBL" id="USI73586.1"/>
    </source>
</evidence>
<keyword evidence="3" id="KW-1185">Reference proteome</keyword>
<proteinExistence type="predicted"/>
<reference evidence="2" key="1">
    <citation type="journal article" date="2022" name="Toxins">
        <title>Genomic Analysis of Sphingopyxis sp. USTB-05 for Biodegrading Cyanobacterial Hepatotoxins.</title>
        <authorList>
            <person name="Liu C."/>
            <person name="Xu Q."/>
            <person name="Zhao Z."/>
            <person name="Zhang H."/>
            <person name="Liu X."/>
            <person name="Yin C."/>
            <person name="Liu Y."/>
            <person name="Yan H."/>
        </authorList>
    </citation>
    <scope>NUCLEOTIDE SEQUENCE</scope>
    <source>
        <strain evidence="2">NBD5</strain>
    </source>
</reference>
<gene>
    <name evidence="2" type="ORF">LHA26_03635</name>
</gene>
<dbReference type="RefSeq" id="WP_252167395.1">
    <property type="nucleotide sequence ID" value="NZ_CP084930.1"/>
</dbReference>
<dbReference type="Proteomes" id="UP001056937">
    <property type="component" value="Chromosome 1"/>
</dbReference>
<dbReference type="InterPro" id="IPR037401">
    <property type="entry name" value="SnoaL-like"/>
</dbReference>